<keyword evidence="3" id="KW-1185">Reference proteome</keyword>
<proteinExistence type="predicted"/>
<reference evidence="2 3" key="1">
    <citation type="submission" date="2024-11" db="EMBL/GenBank/DDBJ databases">
        <title>Chromosome-level genome assembly of the freshwater bivalve Anodonta woodiana.</title>
        <authorList>
            <person name="Chen X."/>
        </authorList>
    </citation>
    <scope>NUCLEOTIDE SEQUENCE [LARGE SCALE GENOMIC DNA]</scope>
    <source>
        <strain evidence="2">MN2024</strain>
        <tissue evidence="2">Gills</tissue>
    </source>
</reference>
<sequence>TQPNQQEDVMDDVQNITSAHIAIGAIACFIMGIFVAALVSIFYMKREWQG</sequence>
<protein>
    <recommendedName>
        <fullName evidence="4">MHC class II antigen</fullName>
    </recommendedName>
</protein>
<keyword evidence="1" id="KW-0472">Membrane</keyword>
<evidence type="ECO:0000313" key="3">
    <source>
        <dbReference type="Proteomes" id="UP001634394"/>
    </source>
</evidence>
<evidence type="ECO:0000256" key="1">
    <source>
        <dbReference type="SAM" id="Phobius"/>
    </source>
</evidence>
<feature type="non-terminal residue" evidence="2">
    <location>
        <position position="1"/>
    </location>
</feature>
<gene>
    <name evidence="2" type="ORF">ACJMK2_016510</name>
</gene>
<keyword evidence="1" id="KW-1133">Transmembrane helix</keyword>
<evidence type="ECO:0000313" key="2">
    <source>
        <dbReference type="EMBL" id="KAL3852904.1"/>
    </source>
</evidence>
<dbReference type="EMBL" id="JBJQND010000015">
    <property type="protein sequence ID" value="KAL3852904.1"/>
    <property type="molecule type" value="Genomic_DNA"/>
</dbReference>
<feature type="transmembrane region" description="Helical" evidence="1">
    <location>
        <begin position="20"/>
        <end position="44"/>
    </location>
</feature>
<comment type="caution">
    <text evidence="2">The sequence shown here is derived from an EMBL/GenBank/DDBJ whole genome shotgun (WGS) entry which is preliminary data.</text>
</comment>
<organism evidence="2 3">
    <name type="scientific">Sinanodonta woodiana</name>
    <name type="common">Chinese pond mussel</name>
    <name type="synonym">Anodonta woodiana</name>
    <dbReference type="NCBI Taxonomy" id="1069815"/>
    <lineage>
        <taxon>Eukaryota</taxon>
        <taxon>Metazoa</taxon>
        <taxon>Spiralia</taxon>
        <taxon>Lophotrochozoa</taxon>
        <taxon>Mollusca</taxon>
        <taxon>Bivalvia</taxon>
        <taxon>Autobranchia</taxon>
        <taxon>Heteroconchia</taxon>
        <taxon>Palaeoheterodonta</taxon>
        <taxon>Unionida</taxon>
        <taxon>Unionoidea</taxon>
        <taxon>Unionidae</taxon>
        <taxon>Unioninae</taxon>
        <taxon>Sinanodonta</taxon>
    </lineage>
</organism>
<dbReference type="AlphaFoldDB" id="A0ABD3UTU0"/>
<keyword evidence="1" id="KW-0812">Transmembrane</keyword>
<evidence type="ECO:0008006" key="4">
    <source>
        <dbReference type="Google" id="ProtNLM"/>
    </source>
</evidence>
<dbReference type="Proteomes" id="UP001634394">
    <property type="component" value="Unassembled WGS sequence"/>
</dbReference>
<accession>A0ABD3UTU0</accession>
<feature type="non-terminal residue" evidence="2">
    <location>
        <position position="50"/>
    </location>
</feature>
<name>A0ABD3UTU0_SINWO</name>